<dbReference type="RefSeq" id="WP_157291103.1">
    <property type="nucleotide sequence ID" value="NZ_WQRF01000005.1"/>
</dbReference>
<evidence type="ECO:0000259" key="1">
    <source>
        <dbReference type="Pfam" id="PF01243"/>
    </source>
</evidence>
<protein>
    <submittedName>
        <fullName evidence="2">Pyridoxamine 5'-phosphate oxidase family protein</fullName>
    </submittedName>
</protein>
<sequence length="204" mass="22514">MTRITTLDQLEALYQPAPAPAATAKVARAITPDYRRLIAASPFAALATIGPEGIDCSPRGDKPGFVRIHDDNTLMMPDRRGNNRIDSLRNIVRDPRCALLFLIPGSGTTLRVNGRAHLSIDPALLESFAVEDKAPRSVIVLDIDEVYFQCARAIIRSELWNPERHVDPESLPTPGQILAAMTAEEVGGESYDKAWPERAKQTMW</sequence>
<name>A0A7X3FT77_9HYPH</name>
<keyword evidence="3" id="KW-1185">Reference proteome</keyword>
<dbReference type="Proteomes" id="UP000438106">
    <property type="component" value="Unassembled WGS sequence"/>
</dbReference>
<reference evidence="2 3" key="1">
    <citation type="submission" date="2019-12" db="EMBL/GenBank/DDBJ databases">
        <title>Devosia maris sp. nov., isolated from the deep seawater.</title>
        <authorList>
            <person name="Liu Y."/>
        </authorList>
    </citation>
    <scope>NUCLEOTIDE SEQUENCE [LARGE SCALE GENOMIC DNA]</scope>
    <source>
        <strain evidence="2 3">L53-10-65</strain>
    </source>
</reference>
<dbReference type="PANTHER" id="PTHR42815">
    <property type="entry name" value="FAD-BINDING, PUTATIVE (AFU_ORTHOLOGUE AFUA_6G07600)-RELATED"/>
    <property type="match status" value="1"/>
</dbReference>
<dbReference type="SUPFAM" id="SSF50475">
    <property type="entry name" value="FMN-binding split barrel"/>
    <property type="match status" value="1"/>
</dbReference>
<dbReference type="InterPro" id="IPR011576">
    <property type="entry name" value="Pyridox_Oxase_N"/>
</dbReference>
<accession>A0A7X3FT77</accession>
<organism evidence="2 3">
    <name type="scientific">Devosia marina</name>
    <dbReference type="NCBI Taxonomy" id="2683198"/>
    <lineage>
        <taxon>Bacteria</taxon>
        <taxon>Pseudomonadati</taxon>
        <taxon>Pseudomonadota</taxon>
        <taxon>Alphaproteobacteria</taxon>
        <taxon>Hyphomicrobiales</taxon>
        <taxon>Devosiaceae</taxon>
        <taxon>Devosia</taxon>
    </lineage>
</organism>
<gene>
    <name evidence="2" type="ORF">GO014_14835</name>
</gene>
<dbReference type="NCBIfam" id="TIGR04025">
    <property type="entry name" value="PPOX_FMN_DR2398"/>
    <property type="match status" value="1"/>
</dbReference>
<feature type="domain" description="Pyridoxamine 5'-phosphate oxidase N-terminal" evidence="1">
    <location>
        <begin position="30"/>
        <end position="150"/>
    </location>
</feature>
<dbReference type="EMBL" id="WQRF01000005">
    <property type="protein sequence ID" value="MVT00302.1"/>
    <property type="molecule type" value="Genomic_DNA"/>
</dbReference>
<dbReference type="PANTHER" id="PTHR42815:SF2">
    <property type="entry name" value="FAD-BINDING, PUTATIVE (AFU_ORTHOLOGUE AFUA_6G07600)-RELATED"/>
    <property type="match status" value="1"/>
</dbReference>
<evidence type="ECO:0000313" key="3">
    <source>
        <dbReference type="Proteomes" id="UP000438106"/>
    </source>
</evidence>
<dbReference type="Pfam" id="PF01243">
    <property type="entry name" value="PNPOx_N"/>
    <property type="match status" value="1"/>
</dbReference>
<dbReference type="Gene3D" id="2.30.110.10">
    <property type="entry name" value="Electron Transport, Fmn-binding Protein, Chain A"/>
    <property type="match status" value="1"/>
</dbReference>
<proteinExistence type="predicted"/>
<comment type="caution">
    <text evidence="2">The sequence shown here is derived from an EMBL/GenBank/DDBJ whole genome shotgun (WGS) entry which is preliminary data.</text>
</comment>
<dbReference type="AlphaFoldDB" id="A0A7X3FT77"/>
<dbReference type="InterPro" id="IPR024029">
    <property type="entry name" value="Pyridox_Oxase_FMN-dep"/>
</dbReference>
<evidence type="ECO:0000313" key="2">
    <source>
        <dbReference type="EMBL" id="MVT00302.1"/>
    </source>
</evidence>
<dbReference type="InterPro" id="IPR012349">
    <property type="entry name" value="Split_barrel_FMN-bd"/>
</dbReference>